<comment type="caution">
    <text evidence="1">The sequence shown here is derived from an EMBL/GenBank/DDBJ whole genome shotgun (WGS) entry which is preliminary data.</text>
</comment>
<gene>
    <name evidence="1" type="ORF">Arub01_52100</name>
</gene>
<keyword evidence="2" id="KW-1185">Reference proteome</keyword>
<reference evidence="1" key="1">
    <citation type="submission" date="2023-02" db="EMBL/GenBank/DDBJ databases">
        <title>Actinomadura rubrobrunea NBRC 14622.</title>
        <authorList>
            <person name="Ichikawa N."/>
            <person name="Sato H."/>
            <person name="Tonouchi N."/>
        </authorList>
    </citation>
    <scope>NUCLEOTIDE SEQUENCE</scope>
    <source>
        <strain evidence="1">NBRC 14622</strain>
    </source>
</reference>
<proteinExistence type="predicted"/>
<evidence type="ECO:0000313" key="1">
    <source>
        <dbReference type="EMBL" id="GLW66967.1"/>
    </source>
</evidence>
<evidence type="ECO:0000313" key="2">
    <source>
        <dbReference type="Proteomes" id="UP001165124"/>
    </source>
</evidence>
<sequence length="73" mass="8046">MCRRPGRAALQDADLVIVLADRPAYASENFARRSRLVFDPGLRGETVELLSACTPSGVCGHLKKPWRPRIRGA</sequence>
<dbReference type="AlphaFoldDB" id="A0A9W6PZU4"/>
<dbReference type="EMBL" id="BSRZ01000018">
    <property type="protein sequence ID" value="GLW66967.1"/>
    <property type="molecule type" value="Genomic_DNA"/>
</dbReference>
<name>A0A9W6PZU4_9ACTN</name>
<protein>
    <submittedName>
        <fullName evidence="1">Uncharacterized protein</fullName>
    </submittedName>
</protein>
<dbReference type="Proteomes" id="UP001165124">
    <property type="component" value="Unassembled WGS sequence"/>
</dbReference>
<organism evidence="1 2">
    <name type="scientific">Actinomadura rubrobrunea</name>
    <dbReference type="NCBI Taxonomy" id="115335"/>
    <lineage>
        <taxon>Bacteria</taxon>
        <taxon>Bacillati</taxon>
        <taxon>Actinomycetota</taxon>
        <taxon>Actinomycetes</taxon>
        <taxon>Streptosporangiales</taxon>
        <taxon>Thermomonosporaceae</taxon>
        <taxon>Actinomadura</taxon>
    </lineage>
</organism>
<accession>A0A9W6PZU4</accession>